<dbReference type="InterPro" id="IPR012062">
    <property type="entry name" value="GatZ/KbaZ-like"/>
</dbReference>
<sequence length="392" mass="44530">MIGVRSTLDKACKLPGKATLLCLSPISRHVVQAYIKIAKEFNTPICFATSLNQVDRGGGYTGWTPIDFKNYVMDMAREYSISTPIILQLDHGGPWLKDEHIAKKYSYEEALNDFLKSLELFIKAGFDVIHIDTTIDLDSRDGYADVEVASKRTADLIMYSEEIASRYGVKLEYEIGSDRWGYKPLEIVENFVSKAISMLRDRGFDINRLVFGVADVGTKVCPGNRVDPVIVREFSSLMRRHGLYLKIHSGDYLENPGELPKNSVGGVNIGPMLAHIMYSTFKEILYEKLDKDRALELLEELNNFIASSDKLAKYVGKGLGEAEEYKLGLASRYIWSTTKAKEFIDRISKIIGIDIEKLFIEKLAQTVKRYVIELNIYKLYETNKKHATLKQY</sequence>
<proteinExistence type="predicted"/>
<gene>
    <name evidence="1" type="ORF">ENO26_09140</name>
</gene>
<evidence type="ECO:0008006" key="2">
    <source>
        <dbReference type="Google" id="ProtNLM"/>
    </source>
</evidence>
<dbReference type="AlphaFoldDB" id="A0A7J2U4S4"/>
<comment type="caution">
    <text evidence="1">The sequence shown here is derived from an EMBL/GenBank/DDBJ whole genome shotgun (WGS) entry which is preliminary data.</text>
</comment>
<dbReference type="Gene3D" id="3.20.20.70">
    <property type="entry name" value="Aldolase class I"/>
    <property type="match status" value="1"/>
</dbReference>
<dbReference type="EMBL" id="DSEU01000063">
    <property type="protein sequence ID" value="HEM67706.1"/>
    <property type="molecule type" value="Genomic_DNA"/>
</dbReference>
<organism evidence="1">
    <name type="scientific">Ignisphaera aggregans</name>
    <dbReference type="NCBI Taxonomy" id="334771"/>
    <lineage>
        <taxon>Archaea</taxon>
        <taxon>Thermoproteota</taxon>
        <taxon>Thermoprotei</taxon>
        <taxon>Desulfurococcales</taxon>
        <taxon>Desulfurococcaceae</taxon>
        <taxon>Ignisphaera</taxon>
    </lineage>
</organism>
<dbReference type="InterPro" id="IPR013785">
    <property type="entry name" value="Aldolase_TIM"/>
</dbReference>
<protein>
    <recommendedName>
        <fullName evidence="2">Class II fructose-bisphosphate aldolase</fullName>
    </recommendedName>
</protein>
<name>A0A7J2U4S4_9CREN</name>
<dbReference type="GO" id="GO:0005975">
    <property type="term" value="P:carbohydrate metabolic process"/>
    <property type="evidence" value="ECO:0007669"/>
    <property type="project" value="InterPro"/>
</dbReference>
<dbReference type="SUPFAM" id="SSF51569">
    <property type="entry name" value="Aldolase"/>
    <property type="match status" value="1"/>
</dbReference>
<evidence type="ECO:0000313" key="1">
    <source>
        <dbReference type="EMBL" id="HEM67706.1"/>
    </source>
</evidence>
<accession>A0A7J2U4S4</accession>
<reference evidence="1" key="1">
    <citation type="journal article" date="2020" name="mSystems">
        <title>Genome- and Community-Level Interaction Insights into Carbon Utilization and Element Cycling Functions of Hydrothermarchaeota in Hydrothermal Sediment.</title>
        <authorList>
            <person name="Zhou Z."/>
            <person name="Liu Y."/>
            <person name="Xu W."/>
            <person name="Pan J."/>
            <person name="Luo Z.H."/>
            <person name="Li M."/>
        </authorList>
    </citation>
    <scope>NUCLEOTIDE SEQUENCE [LARGE SCALE GENOMIC DNA]</scope>
    <source>
        <strain evidence="1">SpSt-125</strain>
    </source>
</reference>
<dbReference type="Pfam" id="PF08013">
    <property type="entry name" value="GatZ_KbaZ-like"/>
    <property type="match status" value="1"/>
</dbReference>